<evidence type="ECO:0000313" key="3">
    <source>
        <dbReference type="Proteomes" id="UP000019275"/>
    </source>
</evidence>
<dbReference type="RefSeq" id="WP_034644891.1">
    <property type="nucleotide sequence ID" value="NZ_ARZX01000008.1"/>
</dbReference>
<keyword evidence="1" id="KW-0812">Transmembrane</keyword>
<comment type="caution">
    <text evidence="2">The sequence shown here is derived from an EMBL/GenBank/DDBJ whole genome shotgun (WGS) entry which is preliminary data.</text>
</comment>
<keyword evidence="3" id="KW-1185">Reference proteome</keyword>
<dbReference type="EMBL" id="ARZX01000008">
    <property type="protein sequence ID" value="EWH13682.1"/>
    <property type="molecule type" value="Genomic_DNA"/>
</dbReference>
<dbReference type="Proteomes" id="UP000019275">
    <property type="component" value="Unassembled WGS sequence"/>
</dbReference>
<keyword evidence="1" id="KW-0472">Membrane</keyword>
<gene>
    <name evidence="2" type="ORF">KLA_07781</name>
</gene>
<name>A0ABN0RP23_9FLAO</name>
<evidence type="ECO:0000313" key="2">
    <source>
        <dbReference type="EMBL" id="EWH13682.1"/>
    </source>
</evidence>
<keyword evidence="1" id="KW-1133">Transmembrane helix</keyword>
<reference evidence="2 3" key="1">
    <citation type="journal article" date="2014" name="Genome Announc.">
        <title>Draft Genome Sequence of the Carrageenan-Degrading Bacterium Cellulophaga sp. Strain KL-A, Isolated from Decaying Marine Algae.</title>
        <authorList>
            <person name="Shan D."/>
            <person name="Ying J."/>
            <person name="Li X."/>
            <person name="Gao Z."/>
            <person name="Wei G."/>
            <person name="Shao Z."/>
        </authorList>
    </citation>
    <scope>NUCLEOTIDE SEQUENCE [LARGE SCALE GENOMIC DNA]</scope>
    <source>
        <strain evidence="2 3">KL-A</strain>
    </source>
</reference>
<protein>
    <submittedName>
        <fullName evidence="2">Uncharacterized protein</fullName>
    </submittedName>
</protein>
<sequence length="78" mass="9041">MGENIDDEGRLVVDITKETVIDKEFSLGNVKNRDDKNDNEPKRKVASHIIKTNDNTKKWVYLIVLVTIAIIFYFLMTN</sequence>
<feature type="transmembrane region" description="Helical" evidence="1">
    <location>
        <begin position="59"/>
        <end position="76"/>
    </location>
</feature>
<organism evidence="2 3">
    <name type="scientific">Cellulophaga geojensis KL-A</name>
    <dbReference type="NCBI Taxonomy" id="1328323"/>
    <lineage>
        <taxon>Bacteria</taxon>
        <taxon>Pseudomonadati</taxon>
        <taxon>Bacteroidota</taxon>
        <taxon>Flavobacteriia</taxon>
        <taxon>Flavobacteriales</taxon>
        <taxon>Flavobacteriaceae</taxon>
        <taxon>Cellulophaga</taxon>
    </lineage>
</organism>
<proteinExistence type="predicted"/>
<accession>A0ABN0RP23</accession>
<evidence type="ECO:0000256" key="1">
    <source>
        <dbReference type="SAM" id="Phobius"/>
    </source>
</evidence>